<sequence length="295" mass="31288">MSQDQFGLALRVAASFFFTVMVVFVKLTTETVPLGQIIFWRSAVALLPLVIYLHLTGDLPAGLLTKRPGSHILRCLLGLAAMATSFASLKYLPVADSTVIGYLTPIVMLILGRIMLGEEINRTRILAVVFGFVGVLVITVPAIEGSQSDGYLLGVMLGLITAVITAFAKVQIRDLTKTEHPGAIAFYFALVCAIGGLCSLPLGWASPDLVTYGYLIGAGLAGGLAHICMTLGLKLAETAKLAGVEYLSLIFAVGADLVVFQIWPGISFVPATCLVLIAAYLVSFRDKPTAAKLPN</sequence>
<accession>A0A6A4RDN3</accession>
<comment type="similarity">
    <text evidence="2">Belongs to the drug/metabolite transporter (DMT) superfamily. 10 TMS drug/metabolite exporter (DME) (TC 2.A.7.3) family.</text>
</comment>
<feature type="transmembrane region" description="Helical" evidence="6">
    <location>
        <begin position="99"/>
        <end position="116"/>
    </location>
</feature>
<dbReference type="InterPro" id="IPR037185">
    <property type="entry name" value="EmrE-like"/>
</dbReference>
<evidence type="ECO:0000256" key="4">
    <source>
        <dbReference type="ARBA" id="ARBA00022989"/>
    </source>
</evidence>
<dbReference type="Pfam" id="PF00892">
    <property type="entry name" value="EamA"/>
    <property type="match status" value="1"/>
</dbReference>
<feature type="transmembrane region" description="Helical" evidence="6">
    <location>
        <begin position="211"/>
        <end position="232"/>
    </location>
</feature>
<feature type="transmembrane region" description="Helical" evidence="6">
    <location>
        <begin position="37"/>
        <end position="55"/>
    </location>
</feature>
<dbReference type="PANTHER" id="PTHR22911">
    <property type="entry name" value="ACYL-MALONYL CONDENSING ENZYME-RELATED"/>
    <property type="match status" value="1"/>
</dbReference>
<dbReference type="InterPro" id="IPR000620">
    <property type="entry name" value="EamA_dom"/>
</dbReference>
<feature type="transmembrane region" description="Helical" evidence="6">
    <location>
        <begin position="125"/>
        <end position="144"/>
    </location>
</feature>
<evidence type="ECO:0000256" key="3">
    <source>
        <dbReference type="ARBA" id="ARBA00022692"/>
    </source>
</evidence>
<feature type="transmembrane region" description="Helical" evidence="6">
    <location>
        <begin position="75"/>
        <end position="93"/>
    </location>
</feature>
<dbReference type="GO" id="GO:0016020">
    <property type="term" value="C:membrane"/>
    <property type="evidence" value="ECO:0007669"/>
    <property type="project" value="UniProtKB-SubCell"/>
</dbReference>
<evidence type="ECO:0000256" key="2">
    <source>
        <dbReference type="ARBA" id="ARBA00009853"/>
    </source>
</evidence>
<evidence type="ECO:0000313" key="9">
    <source>
        <dbReference type="Proteomes" id="UP000441586"/>
    </source>
</evidence>
<dbReference type="Proteomes" id="UP000441586">
    <property type="component" value="Unassembled WGS sequence"/>
</dbReference>
<dbReference type="PANTHER" id="PTHR22911:SF6">
    <property type="entry name" value="SOLUTE CARRIER FAMILY 35 MEMBER G1"/>
    <property type="match status" value="1"/>
</dbReference>
<comment type="subcellular location">
    <subcellularLocation>
        <location evidence="1">Membrane</location>
        <topology evidence="1">Multi-pass membrane protein</topology>
    </subcellularLocation>
</comment>
<keyword evidence="4 6" id="KW-1133">Transmembrane helix</keyword>
<dbReference type="SUPFAM" id="SSF103481">
    <property type="entry name" value="Multidrug resistance efflux transporter EmrE"/>
    <property type="match status" value="2"/>
</dbReference>
<evidence type="ECO:0000256" key="5">
    <source>
        <dbReference type="ARBA" id="ARBA00023136"/>
    </source>
</evidence>
<keyword evidence="5 6" id="KW-0472">Membrane</keyword>
<gene>
    <name evidence="8" type="ORF">GP644_16860</name>
</gene>
<dbReference type="RefSeq" id="WP_158980530.1">
    <property type="nucleotide sequence ID" value="NZ_WSFO01000010.1"/>
</dbReference>
<comment type="caution">
    <text evidence="8">The sequence shown here is derived from an EMBL/GenBank/DDBJ whole genome shotgun (WGS) entry which is preliminary data.</text>
</comment>
<feature type="domain" description="EamA" evidence="7">
    <location>
        <begin position="6"/>
        <end position="139"/>
    </location>
</feature>
<evidence type="ECO:0000256" key="1">
    <source>
        <dbReference type="ARBA" id="ARBA00004141"/>
    </source>
</evidence>
<feature type="transmembrane region" description="Helical" evidence="6">
    <location>
        <begin position="7"/>
        <end position="25"/>
    </location>
</feature>
<dbReference type="EMBL" id="WSFO01000010">
    <property type="protein sequence ID" value="KAE9628301.1"/>
    <property type="molecule type" value="Genomic_DNA"/>
</dbReference>
<feature type="transmembrane region" description="Helical" evidence="6">
    <location>
        <begin position="150"/>
        <end position="172"/>
    </location>
</feature>
<evidence type="ECO:0000313" key="8">
    <source>
        <dbReference type="EMBL" id="KAE9628301.1"/>
    </source>
</evidence>
<proteinExistence type="inferred from homology"/>
<dbReference type="AlphaFoldDB" id="A0A6A4RDN3"/>
<feature type="transmembrane region" description="Helical" evidence="6">
    <location>
        <begin position="244"/>
        <end position="262"/>
    </location>
</feature>
<organism evidence="8 9">
    <name type="scientific">Parasedimentitalea maritima</name>
    <dbReference type="NCBI Taxonomy" id="2578117"/>
    <lineage>
        <taxon>Bacteria</taxon>
        <taxon>Pseudomonadati</taxon>
        <taxon>Pseudomonadota</taxon>
        <taxon>Alphaproteobacteria</taxon>
        <taxon>Rhodobacterales</taxon>
        <taxon>Paracoccaceae</taxon>
        <taxon>Parasedimentitalea</taxon>
    </lineage>
</organism>
<reference evidence="8 9" key="1">
    <citation type="submission" date="2019-12" db="EMBL/GenBank/DDBJ databases">
        <authorList>
            <person name="Zhang Y.-J."/>
        </authorList>
    </citation>
    <scope>NUCLEOTIDE SEQUENCE [LARGE SCALE GENOMIC DNA]</scope>
    <source>
        <strain evidence="8 9">H18S-6</strain>
    </source>
</reference>
<feature type="transmembrane region" description="Helical" evidence="6">
    <location>
        <begin position="268"/>
        <end position="284"/>
    </location>
</feature>
<evidence type="ECO:0000259" key="7">
    <source>
        <dbReference type="Pfam" id="PF00892"/>
    </source>
</evidence>
<protein>
    <submittedName>
        <fullName evidence="8">EamA family transporter</fullName>
    </submittedName>
</protein>
<name>A0A6A4RDN3_9RHOB</name>
<evidence type="ECO:0000256" key="6">
    <source>
        <dbReference type="SAM" id="Phobius"/>
    </source>
</evidence>
<feature type="transmembrane region" description="Helical" evidence="6">
    <location>
        <begin position="184"/>
        <end position="205"/>
    </location>
</feature>
<keyword evidence="3 6" id="KW-0812">Transmembrane</keyword>